<dbReference type="InterPro" id="IPR051218">
    <property type="entry name" value="Sec_MonoDiacylglyc_Lipase"/>
</dbReference>
<accession>A0AAD5U6W6</accession>
<gene>
    <name evidence="3" type="ORF">HK099_004695</name>
</gene>
<dbReference type="CDD" id="cd00519">
    <property type="entry name" value="Lipase_3"/>
    <property type="match status" value="1"/>
</dbReference>
<dbReference type="AlphaFoldDB" id="A0AAD5U6W6"/>
<comment type="caution">
    <text evidence="3">The sequence shown here is derived from an EMBL/GenBank/DDBJ whole genome shotgun (WGS) entry which is preliminary data.</text>
</comment>
<dbReference type="InterPro" id="IPR002921">
    <property type="entry name" value="Fungal_lipase-type"/>
</dbReference>
<keyword evidence="1" id="KW-0732">Signal</keyword>
<name>A0AAD5U6W6_9FUNG</name>
<feature type="domain" description="Fungal lipase-type" evidence="2">
    <location>
        <begin position="106"/>
        <end position="247"/>
    </location>
</feature>
<feature type="chain" id="PRO_5042036006" description="Fungal lipase-type domain-containing protein" evidence="1">
    <location>
        <begin position="22"/>
        <end position="323"/>
    </location>
</feature>
<dbReference type="Gene3D" id="3.40.50.1820">
    <property type="entry name" value="alpha/beta hydrolase"/>
    <property type="match status" value="1"/>
</dbReference>
<dbReference type="SUPFAM" id="SSF53474">
    <property type="entry name" value="alpha/beta-Hydrolases"/>
    <property type="match status" value="1"/>
</dbReference>
<dbReference type="PANTHER" id="PTHR45856:SF25">
    <property type="entry name" value="FUNGAL LIPASE-LIKE DOMAIN-CONTAINING PROTEIN"/>
    <property type="match status" value="1"/>
</dbReference>
<evidence type="ECO:0000256" key="1">
    <source>
        <dbReference type="SAM" id="SignalP"/>
    </source>
</evidence>
<proteinExistence type="predicted"/>
<dbReference type="InterPro" id="IPR029058">
    <property type="entry name" value="AB_hydrolase_fold"/>
</dbReference>
<evidence type="ECO:0000259" key="2">
    <source>
        <dbReference type="Pfam" id="PF01764"/>
    </source>
</evidence>
<dbReference type="Pfam" id="PF01764">
    <property type="entry name" value="Lipase_3"/>
    <property type="match status" value="1"/>
</dbReference>
<dbReference type="GO" id="GO:0006629">
    <property type="term" value="P:lipid metabolic process"/>
    <property type="evidence" value="ECO:0007669"/>
    <property type="project" value="InterPro"/>
</dbReference>
<dbReference type="PANTHER" id="PTHR45856">
    <property type="entry name" value="ALPHA/BETA-HYDROLASES SUPERFAMILY PROTEIN"/>
    <property type="match status" value="1"/>
</dbReference>
<keyword evidence="4" id="KW-1185">Reference proteome</keyword>
<evidence type="ECO:0000313" key="4">
    <source>
        <dbReference type="Proteomes" id="UP001211065"/>
    </source>
</evidence>
<dbReference type="Proteomes" id="UP001211065">
    <property type="component" value="Unassembled WGS sequence"/>
</dbReference>
<dbReference type="EMBL" id="JADGJW010000034">
    <property type="protein sequence ID" value="KAJ3226519.1"/>
    <property type="molecule type" value="Genomic_DNA"/>
</dbReference>
<evidence type="ECO:0000313" key="3">
    <source>
        <dbReference type="EMBL" id="KAJ3226519.1"/>
    </source>
</evidence>
<feature type="signal peptide" evidence="1">
    <location>
        <begin position="1"/>
        <end position="21"/>
    </location>
</feature>
<protein>
    <recommendedName>
        <fullName evidence="2">Fungal lipase-type domain-containing protein</fullName>
    </recommendedName>
</protein>
<sequence length="323" mass="36969">MFLVKIVLYFLLNLDLILITSSPYNKEITFLAKKLDNVMRLSDQELSAVKTFVYFSPPSYCLEGLLNWTCTTCGEQTTNTSHVKAFGDFKYIFGYTAVNTNLQLIIISFRGTRNFKSWMGNIKFAQLDYPYEGAPEGAKVHGGFLHEYNSVKEEVIANILELTSMYPNFQILFVGHSLGGALSVLSLIDLKLKYPEMEMKKINLITIAQPRIGNYIFSKWINEQFSNLNNYFRIVNKNDATPHLPPSLFGFKHSGVEIWINLVNESYYCIPDDDMLESKLCSNTQHGLSVATHKHCWDIDIGNSRCSIDDDIYYHNLDEILID</sequence>
<organism evidence="3 4">
    <name type="scientific">Clydaea vesicula</name>
    <dbReference type="NCBI Taxonomy" id="447962"/>
    <lineage>
        <taxon>Eukaryota</taxon>
        <taxon>Fungi</taxon>
        <taxon>Fungi incertae sedis</taxon>
        <taxon>Chytridiomycota</taxon>
        <taxon>Chytridiomycota incertae sedis</taxon>
        <taxon>Chytridiomycetes</taxon>
        <taxon>Lobulomycetales</taxon>
        <taxon>Lobulomycetaceae</taxon>
        <taxon>Clydaea</taxon>
    </lineage>
</organism>
<reference evidence="3" key="1">
    <citation type="submission" date="2020-05" db="EMBL/GenBank/DDBJ databases">
        <title>Phylogenomic resolution of chytrid fungi.</title>
        <authorList>
            <person name="Stajich J.E."/>
            <person name="Amses K."/>
            <person name="Simmons R."/>
            <person name="Seto K."/>
            <person name="Myers J."/>
            <person name="Bonds A."/>
            <person name="Quandt C.A."/>
            <person name="Barry K."/>
            <person name="Liu P."/>
            <person name="Grigoriev I."/>
            <person name="Longcore J.E."/>
            <person name="James T.Y."/>
        </authorList>
    </citation>
    <scope>NUCLEOTIDE SEQUENCE</scope>
    <source>
        <strain evidence="3">JEL0476</strain>
    </source>
</reference>